<dbReference type="SMART" id="SM00401">
    <property type="entry name" value="ZnF_GATA"/>
    <property type="match status" value="1"/>
</dbReference>
<name>A0AAD5XBH1_9FUNG</name>
<feature type="domain" description="GATA-type" evidence="8">
    <location>
        <begin position="92"/>
        <end position="122"/>
    </location>
</feature>
<evidence type="ECO:0000259" key="8">
    <source>
        <dbReference type="PROSITE" id="PS50114"/>
    </source>
</evidence>
<dbReference type="Pfam" id="PF00320">
    <property type="entry name" value="GATA"/>
    <property type="match status" value="1"/>
</dbReference>
<keyword evidence="3" id="KW-0862">Zinc</keyword>
<evidence type="ECO:0000256" key="4">
    <source>
        <dbReference type="ARBA" id="ARBA00023015"/>
    </source>
</evidence>
<dbReference type="Proteomes" id="UP001211907">
    <property type="component" value="Unassembled WGS sequence"/>
</dbReference>
<dbReference type="Gene3D" id="3.30.50.10">
    <property type="entry name" value="Erythroid Transcription Factor GATA-1, subunit A"/>
    <property type="match status" value="1"/>
</dbReference>
<reference evidence="9" key="1">
    <citation type="submission" date="2020-05" db="EMBL/GenBank/DDBJ databases">
        <title>Phylogenomic resolution of chytrid fungi.</title>
        <authorList>
            <person name="Stajich J.E."/>
            <person name="Amses K."/>
            <person name="Simmons R."/>
            <person name="Seto K."/>
            <person name="Myers J."/>
            <person name="Bonds A."/>
            <person name="Quandt C.A."/>
            <person name="Barry K."/>
            <person name="Liu P."/>
            <person name="Grigoriev I."/>
            <person name="Longcore J.E."/>
            <person name="James T.Y."/>
        </authorList>
    </citation>
    <scope>NUCLEOTIDE SEQUENCE</scope>
    <source>
        <strain evidence="9">JEL0513</strain>
    </source>
</reference>
<evidence type="ECO:0000313" key="10">
    <source>
        <dbReference type="Proteomes" id="UP001211907"/>
    </source>
</evidence>
<keyword evidence="4" id="KW-0805">Transcription regulation</keyword>
<organism evidence="9 10">
    <name type="scientific">Physocladia obscura</name>
    <dbReference type="NCBI Taxonomy" id="109957"/>
    <lineage>
        <taxon>Eukaryota</taxon>
        <taxon>Fungi</taxon>
        <taxon>Fungi incertae sedis</taxon>
        <taxon>Chytridiomycota</taxon>
        <taxon>Chytridiomycota incertae sedis</taxon>
        <taxon>Chytridiomycetes</taxon>
        <taxon>Chytridiales</taxon>
        <taxon>Chytriomycetaceae</taxon>
        <taxon>Physocladia</taxon>
    </lineage>
</organism>
<dbReference type="GO" id="GO:0008270">
    <property type="term" value="F:zinc ion binding"/>
    <property type="evidence" value="ECO:0007669"/>
    <property type="project" value="UniProtKB-KW"/>
</dbReference>
<evidence type="ECO:0000256" key="6">
    <source>
        <dbReference type="PROSITE-ProRule" id="PRU00094"/>
    </source>
</evidence>
<accession>A0AAD5XBH1</accession>
<dbReference type="GO" id="GO:0006355">
    <property type="term" value="P:regulation of DNA-templated transcription"/>
    <property type="evidence" value="ECO:0007669"/>
    <property type="project" value="InterPro"/>
</dbReference>
<dbReference type="InterPro" id="IPR013088">
    <property type="entry name" value="Znf_NHR/GATA"/>
</dbReference>
<evidence type="ECO:0000256" key="1">
    <source>
        <dbReference type="ARBA" id="ARBA00022723"/>
    </source>
</evidence>
<evidence type="ECO:0000256" key="3">
    <source>
        <dbReference type="ARBA" id="ARBA00022833"/>
    </source>
</evidence>
<keyword evidence="2 6" id="KW-0863">Zinc-finger</keyword>
<evidence type="ECO:0000256" key="7">
    <source>
        <dbReference type="SAM" id="MobiDB-lite"/>
    </source>
</evidence>
<dbReference type="InterPro" id="IPR000679">
    <property type="entry name" value="Znf_GATA"/>
</dbReference>
<feature type="compositionally biased region" description="Basic residues" evidence="7">
    <location>
        <begin position="85"/>
        <end position="96"/>
    </location>
</feature>
<dbReference type="PROSITE" id="PS50114">
    <property type="entry name" value="GATA_ZN_FINGER_2"/>
    <property type="match status" value="1"/>
</dbReference>
<feature type="region of interest" description="Disordered" evidence="7">
    <location>
        <begin position="60"/>
        <end position="109"/>
    </location>
</feature>
<gene>
    <name evidence="9" type="ORF">HK100_001900</name>
</gene>
<keyword evidence="10" id="KW-1185">Reference proteome</keyword>
<dbReference type="CDD" id="cd00202">
    <property type="entry name" value="ZnF_GATA"/>
    <property type="match status" value="1"/>
</dbReference>
<evidence type="ECO:0000256" key="5">
    <source>
        <dbReference type="ARBA" id="ARBA00023163"/>
    </source>
</evidence>
<evidence type="ECO:0000313" key="9">
    <source>
        <dbReference type="EMBL" id="KAJ3113719.1"/>
    </source>
</evidence>
<proteinExistence type="predicted"/>
<keyword evidence="1" id="KW-0479">Metal-binding</keyword>
<dbReference type="AlphaFoldDB" id="A0AAD5XBH1"/>
<dbReference type="GO" id="GO:0043565">
    <property type="term" value="F:sequence-specific DNA binding"/>
    <property type="evidence" value="ECO:0007669"/>
    <property type="project" value="InterPro"/>
</dbReference>
<comment type="caution">
    <text evidence="9">The sequence shown here is derived from an EMBL/GenBank/DDBJ whole genome shotgun (WGS) entry which is preliminary data.</text>
</comment>
<feature type="region of interest" description="Disordered" evidence="7">
    <location>
        <begin position="1"/>
        <end position="42"/>
    </location>
</feature>
<dbReference type="SUPFAM" id="SSF57716">
    <property type="entry name" value="Glucocorticoid receptor-like (DNA-binding domain)"/>
    <property type="match status" value="1"/>
</dbReference>
<sequence length="174" mass="18200">MHYDSPQRTPPLAASFPPISAPVIASTAVPPPGRKSAKGPSTIKPATVAAALVKRAAAVDDEEINSPPSNFGEDRISGGGSSKSRPMKPGHCRKCGKTSSREWRKGPHGPKTLCNACGLRFKRKPWEIPAETATVATATAEEDDSDDGIAAGVVGSLLIDVDRVHIEAGPRICN</sequence>
<keyword evidence="5" id="KW-0804">Transcription</keyword>
<dbReference type="PANTHER" id="PTHR47172:SF24">
    <property type="entry name" value="GATA ZINC FINGER DOMAIN-CONTAINING PROTEIN 14-RELATED"/>
    <property type="match status" value="1"/>
</dbReference>
<evidence type="ECO:0000256" key="2">
    <source>
        <dbReference type="ARBA" id="ARBA00022771"/>
    </source>
</evidence>
<protein>
    <recommendedName>
        <fullName evidence="8">GATA-type domain-containing protein</fullName>
    </recommendedName>
</protein>
<dbReference type="PANTHER" id="PTHR47172">
    <property type="entry name" value="OS01G0976800 PROTEIN"/>
    <property type="match status" value="1"/>
</dbReference>
<dbReference type="EMBL" id="JADGJH010001425">
    <property type="protein sequence ID" value="KAJ3113719.1"/>
    <property type="molecule type" value="Genomic_DNA"/>
</dbReference>